<dbReference type="PANTHER" id="PTHR35936:SF19">
    <property type="entry name" value="AMINO-ACID-BINDING PROTEIN YXEM-RELATED"/>
    <property type="match status" value="1"/>
</dbReference>
<dbReference type="EMBL" id="ADFP01000098">
    <property type="protein sequence ID" value="EFB90027.1"/>
    <property type="molecule type" value="Genomic_DNA"/>
</dbReference>
<gene>
    <name evidence="6" type="ORF">HMPREF7215_1318</name>
</gene>
<dbReference type="SUPFAM" id="SSF53850">
    <property type="entry name" value="Periplasmic binding protein-like II"/>
    <property type="match status" value="1"/>
</dbReference>
<dbReference type="Pfam" id="PF00497">
    <property type="entry name" value="SBP_bac_3"/>
    <property type="match status" value="1"/>
</dbReference>
<proteinExistence type="inferred from homology"/>
<dbReference type="PANTHER" id="PTHR35936">
    <property type="entry name" value="MEMBRANE-BOUND LYTIC MUREIN TRANSGLYCOSYLASE F"/>
    <property type="match status" value="1"/>
</dbReference>
<keyword evidence="3" id="KW-0732">Signal</keyword>
<reference evidence="6 7" key="1">
    <citation type="submission" date="2009-12" db="EMBL/GenBank/DDBJ databases">
        <authorList>
            <person name="Shrivastava S."/>
            <person name="Madupu R."/>
            <person name="Durkin A.S."/>
            <person name="Torralba M."/>
            <person name="Methe B."/>
            <person name="Sutton G.G."/>
            <person name="Strausberg R.L."/>
            <person name="Nelson K.E."/>
        </authorList>
    </citation>
    <scope>NUCLEOTIDE SEQUENCE [LARGE SCALE GENOMIC DNA]</scope>
    <source>
        <strain evidence="6 7">W5455</strain>
    </source>
</reference>
<dbReference type="PROSITE" id="PS01039">
    <property type="entry name" value="SBP_BACTERIAL_3"/>
    <property type="match status" value="1"/>
</dbReference>
<feature type="domain" description="Solute-binding protein family 3/N-terminal" evidence="5">
    <location>
        <begin position="18"/>
        <end position="242"/>
    </location>
</feature>
<protein>
    <submittedName>
        <fullName evidence="6">ABC transporter, substrate-binding protein, family 3</fullName>
    </submittedName>
</protein>
<organism evidence="6 7">
    <name type="scientific">Pyramidobacter piscolens W5455</name>
    <dbReference type="NCBI Taxonomy" id="352165"/>
    <lineage>
        <taxon>Bacteria</taxon>
        <taxon>Thermotogati</taxon>
        <taxon>Synergistota</taxon>
        <taxon>Synergistia</taxon>
        <taxon>Synergistales</taxon>
        <taxon>Dethiosulfovibrionaceae</taxon>
        <taxon>Pyramidobacter</taxon>
    </lineage>
</organism>
<evidence type="ECO:0000256" key="4">
    <source>
        <dbReference type="RuleBase" id="RU003744"/>
    </source>
</evidence>
<evidence type="ECO:0000256" key="3">
    <source>
        <dbReference type="ARBA" id="ARBA00022729"/>
    </source>
</evidence>
<dbReference type="RefSeq" id="WP_009165529.1">
    <property type="nucleotide sequence ID" value="NZ_ADFP01000098.1"/>
</dbReference>
<accession>A0ABM9ZT04</accession>
<dbReference type="Proteomes" id="UP000006462">
    <property type="component" value="Unassembled WGS sequence"/>
</dbReference>
<evidence type="ECO:0000313" key="7">
    <source>
        <dbReference type="Proteomes" id="UP000006462"/>
    </source>
</evidence>
<sequence>MFFDSLPGFRGVETEKASVRVGMDGSTSGFTVLNDKGELEGFEVDVWNEIAKRNGWKVAFEQMPFSSLLGMIGDGRLDTVANTLAPTEKRREIYNFSDPYLYDEQNLMSRPETEAKTFKDLDGLTIGMVPGSVDEEFIDRIEKENNVKIKRVYFDDTAMQDVVMGKIDACVQSQTIAIEAIQRFGADKIKVLIGGGLYFESAYPFAKTPQGDALREATNKTLKAMREDGTLRRISEKWFDFDFTVTH</sequence>
<evidence type="ECO:0000259" key="5">
    <source>
        <dbReference type="SMART" id="SM00062"/>
    </source>
</evidence>
<dbReference type="SMART" id="SM00062">
    <property type="entry name" value="PBPb"/>
    <property type="match status" value="1"/>
</dbReference>
<evidence type="ECO:0000313" key="6">
    <source>
        <dbReference type="EMBL" id="EFB90027.1"/>
    </source>
</evidence>
<evidence type="ECO:0000256" key="1">
    <source>
        <dbReference type="ARBA" id="ARBA00004196"/>
    </source>
</evidence>
<name>A0ABM9ZT04_9BACT</name>
<comment type="subcellular location">
    <subcellularLocation>
        <location evidence="1">Cell envelope</location>
    </subcellularLocation>
</comment>
<comment type="caution">
    <text evidence="6">The sequence shown here is derived from an EMBL/GenBank/DDBJ whole genome shotgun (WGS) entry which is preliminary data.</text>
</comment>
<dbReference type="InterPro" id="IPR018313">
    <property type="entry name" value="SBP_3_CS"/>
</dbReference>
<evidence type="ECO:0000256" key="2">
    <source>
        <dbReference type="ARBA" id="ARBA00010333"/>
    </source>
</evidence>
<dbReference type="Gene3D" id="3.40.190.10">
    <property type="entry name" value="Periplasmic binding protein-like II"/>
    <property type="match status" value="2"/>
</dbReference>
<dbReference type="InterPro" id="IPR001638">
    <property type="entry name" value="Solute-binding_3/MltF_N"/>
</dbReference>
<keyword evidence="7" id="KW-1185">Reference proteome</keyword>
<comment type="similarity">
    <text evidence="2 4">Belongs to the bacterial solute-binding protein 3 family.</text>
</comment>